<organism evidence="10 11">
    <name type="scientific">Candidatus Portnoybacteria bacterium CG02_land_8_20_14_3_00_45_8</name>
    <dbReference type="NCBI Taxonomy" id="1974807"/>
    <lineage>
        <taxon>Bacteria</taxon>
        <taxon>Candidatus Portnoyibacteriota</taxon>
    </lineage>
</organism>
<dbReference type="GO" id="GO:0005886">
    <property type="term" value="C:plasma membrane"/>
    <property type="evidence" value="ECO:0007669"/>
    <property type="project" value="UniProtKB-SubCell"/>
</dbReference>
<evidence type="ECO:0000256" key="4">
    <source>
        <dbReference type="ARBA" id="ARBA00022692"/>
    </source>
</evidence>
<dbReference type="NCBIfam" id="TIGR00964">
    <property type="entry name" value="secE_bact"/>
    <property type="match status" value="1"/>
</dbReference>
<comment type="similarity">
    <text evidence="9">Belongs to the SecE/SEC61-gamma family.</text>
</comment>
<evidence type="ECO:0000313" key="11">
    <source>
        <dbReference type="Proteomes" id="UP000229247"/>
    </source>
</evidence>
<proteinExistence type="inferred from homology"/>
<evidence type="ECO:0000256" key="3">
    <source>
        <dbReference type="ARBA" id="ARBA00022475"/>
    </source>
</evidence>
<dbReference type="GO" id="GO:0008320">
    <property type="term" value="F:protein transmembrane transporter activity"/>
    <property type="evidence" value="ECO:0007669"/>
    <property type="project" value="UniProtKB-UniRule"/>
</dbReference>
<keyword evidence="7 9" id="KW-0811">Translocation</keyword>
<sequence>MNIFSRIGKFFKEVRLELKKVTWPSRQETINYTLMVIGISLAVALFLGLLDFLFFWLINKFLIS</sequence>
<dbReference type="HAMAP" id="MF_00422">
    <property type="entry name" value="SecE"/>
    <property type="match status" value="1"/>
</dbReference>
<keyword evidence="2 9" id="KW-0813">Transport</keyword>
<feature type="transmembrane region" description="Helical" evidence="9">
    <location>
        <begin position="32"/>
        <end position="58"/>
    </location>
</feature>
<dbReference type="InterPro" id="IPR038379">
    <property type="entry name" value="SecE_sf"/>
</dbReference>
<dbReference type="Proteomes" id="UP000229247">
    <property type="component" value="Unassembled WGS sequence"/>
</dbReference>
<dbReference type="PANTHER" id="PTHR33910:SF1">
    <property type="entry name" value="PROTEIN TRANSLOCASE SUBUNIT SECE"/>
    <property type="match status" value="1"/>
</dbReference>
<dbReference type="EMBL" id="PEUE01000031">
    <property type="protein sequence ID" value="PIV38603.1"/>
    <property type="molecule type" value="Genomic_DNA"/>
</dbReference>
<dbReference type="GO" id="GO:0006605">
    <property type="term" value="P:protein targeting"/>
    <property type="evidence" value="ECO:0007669"/>
    <property type="project" value="UniProtKB-UniRule"/>
</dbReference>
<evidence type="ECO:0000256" key="8">
    <source>
        <dbReference type="ARBA" id="ARBA00023136"/>
    </source>
</evidence>
<dbReference type="AlphaFoldDB" id="A0A2M7D6G6"/>
<dbReference type="PROSITE" id="PS01067">
    <property type="entry name" value="SECE_SEC61G"/>
    <property type="match status" value="1"/>
</dbReference>
<dbReference type="PANTHER" id="PTHR33910">
    <property type="entry name" value="PROTEIN TRANSLOCASE SUBUNIT SECE"/>
    <property type="match status" value="1"/>
</dbReference>
<comment type="function">
    <text evidence="9">Essential subunit of the Sec protein translocation channel SecYEG. Clamps together the 2 halves of SecY. May contact the channel plug during translocation.</text>
</comment>
<dbReference type="GO" id="GO:0043952">
    <property type="term" value="P:protein transport by the Sec complex"/>
    <property type="evidence" value="ECO:0007669"/>
    <property type="project" value="UniProtKB-UniRule"/>
</dbReference>
<evidence type="ECO:0000256" key="2">
    <source>
        <dbReference type="ARBA" id="ARBA00022448"/>
    </source>
</evidence>
<evidence type="ECO:0000256" key="9">
    <source>
        <dbReference type="HAMAP-Rule" id="MF_00422"/>
    </source>
</evidence>
<comment type="subunit">
    <text evidence="9">Component of the Sec protein translocase complex. Heterotrimer consisting of SecY, SecE and SecG subunits. The heterotrimers can form oligomers, although 1 heterotrimer is thought to be able to translocate proteins. Interacts with the ribosome. Interacts with SecDF, and other proteins may be involved. Interacts with SecA.</text>
</comment>
<dbReference type="GO" id="GO:0065002">
    <property type="term" value="P:intracellular protein transmembrane transport"/>
    <property type="evidence" value="ECO:0007669"/>
    <property type="project" value="UniProtKB-UniRule"/>
</dbReference>
<keyword evidence="8 9" id="KW-0472">Membrane</keyword>
<dbReference type="GO" id="GO:0009306">
    <property type="term" value="P:protein secretion"/>
    <property type="evidence" value="ECO:0007669"/>
    <property type="project" value="UniProtKB-UniRule"/>
</dbReference>
<keyword evidence="5 9" id="KW-0653">Protein transport</keyword>
<dbReference type="Pfam" id="PF00584">
    <property type="entry name" value="SecE"/>
    <property type="match status" value="1"/>
</dbReference>
<dbReference type="InterPro" id="IPR005807">
    <property type="entry name" value="SecE_bac"/>
</dbReference>
<dbReference type="InterPro" id="IPR001901">
    <property type="entry name" value="Translocase_SecE/Sec61-g"/>
</dbReference>
<gene>
    <name evidence="9 10" type="primary">secE</name>
    <name evidence="10" type="ORF">COS30_01245</name>
</gene>
<keyword evidence="6 9" id="KW-1133">Transmembrane helix</keyword>
<evidence type="ECO:0000256" key="5">
    <source>
        <dbReference type="ARBA" id="ARBA00022927"/>
    </source>
</evidence>
<comment type="subcellular location">
    <subcellularLocation>
        <location evidence="9">Cell membrane</location>
        <topology evidence="9">Single-pass membrane protein</topology>
    </subcellularLocation>
    <subcellularLocation>
        <location evidence="1">Membrane</location>
    </subcellularLocation>
</comment>
<evidence type="ECO:0000313" key="10">
    <source>
        <dbReference type="EMBL" id="PIV38603.1"/>
    </source>
</evidence>
<evidence type="ECO:0000256" key="7">
    <source>
        <dbReference type="ARBA" id="ARBA00023010"/>
    </source>
</evidence>
<evidence type="ECO:0000256" key="6">
    <source>
        <dbReference type="ARBA" id="ARBA00022989"/>
    </source>
</evidence>
<reference evidence="11" key="1">
    <citation type="submission" date="2017-09" db="EMBL/GenBank/DDBJ databases">
        <title>Depth-based differentiation of microbial function through sediment-hosted aquifers and enrichment of novel symbionts in the deep terrestrial subsurface.</title>
        <authorList>
            <person name="Probst A.J."/>
            <person name="Ladd B."/>
            <person name="Jarett J.K."/>
            <person name="Geller-Mcgrath D.E."/>
            <person name="Sieber C.M.K."/>
            <person name="Emerson J.B."/>
            <person name="Anantharaman K."/>
            <person name="Thomas B.C."/>
            <person name="Malmstrom R."/>
            <person name="Stieglmeier M."/>
            <person name="Klingl A."/>
            <person name="Woyke T."/>
            <person name="Ryan C.M."/>
            <person name="Banfield J.F."/>
        </authorList>
    </citation>
    <scope>NUCLEOTIDE SEQUENCE [LARGE SCALE GENOMIC DNA]</scope>
</reference>
<keyword evidence="3 9" id="KW-1003">Cell membrane</keyword>
<protein>
    <recommendedName>
        <fullName evidence="9">Protein translocase subunit SecE</fullName>
    </recommendedName>
</protein>
<keyword evidence="4 9" id="KW-0812">Transmembrane</keyword>
<evidence type="ECO:0000256" key="1">
    <source>
        <dbReference type="ARBA" id="ARBA00004370"/>
    </source>
</evidence>
<name>A0A2M7D6G6_9BACT</name>
<accession>A0A2M7D6G6</accession>
<dbReference type="Gene3D" id="1.20.5.1030">
    <property type="entry name" value="Preprotein translocase secy subunit"/>
    <property type="match status" value="1"/>
</dbReference>
<comment type="caution">
    <text evidence="10">The sequence shown here is derived from an EMBL/GenBank/DDBJ whole genome shotgun (WGS) entry which is preliminary data.</text>
</comment>